<protein>
    <submittedName>
        <fullName evidence="2">Uncharacterized protein</fullName>
    </submittedName>
</protein>
<evidence type="ECO:0000256" key="1">
    <source>
        <dbReference type="SAM" id="Phobius"/>
    </source>
</evidence>
<keyword evidence="1" id="KW-1133">Transmembrane helix</keyword>
<dbReference type="RefSeq" id="WP_092979766.1">
    <property type="nucleotide sequence ID" value="NZ_FPAT01000010.1"/>
</dbReference>
<name>A0A1I7BCG6_9ACTN</name>
<organism evidence="2 3">
    <name type="scientific">Actinopolyspora righensis</name>
    <dbReference type="NCBI Taxonomy" id="995060"/>
    <lineage>
        <taxon>Bacteria</taxon>
        <taxon>Bacillati</taxon>
        <taxon>Actinomycetota</taxon>
        <taxon>Actinomycetes</taxon>
        <taxon>Actinopolysporales</taxon>
        <taxon>Actinopolysporaceae</taxon>
        <taxon>Actinopolyspora</taxon>
        <taxon>Actinopolyspora alba group</taxon>
    </lineage>
</organism>
<sequence length="138" mass="15370">MLFFLLLVSPVVVLPLVLVHAVYSYRKLLRRPARLCSYAAVLIGGTAYLVFLRGLAHTPIVQGTTRCVEDKPNWMGEGDRLLRYDPKTFPPEANCVWDNGTTVDMVPGYIAPTLYTLLPLTAACAVAALFFLLRTRRS</sequence>
<feature type="transmembrane region" description="Helical" evidence="1">
    <location>
        <begin position="35"/>
        <end position="56"/>
    </location>
</feature>
<evidence type="ECO:0000313" key="2">
    <source>
        <dbReference type="EMBL" id="SFT84886.1"/>
    </source>
</evidence>
<feature type="transmembrane region" description="Helical" evidence="1">
    <location>
        <begin position="114"/>
        <end position="133"/>
    </location>
</feature>
<feature type="transmembrane region" description="Helical" evidence="1">
    <location>
        <begin position="6"/>
        <end position="23"/>
    </location>
</feature>
<gene>
    <name evidence="2" type="ORF">SAMN04487904_110145</name>
</gene>
<dbReference type="STRING" id="995060.SAMN04487904_110145"/>
<proteinExistence type="predicted"/>
<dbReference type="EMBL" id="FPAT01000010">
    <property type="protein sequence ID" value="SFT84886.1"/>
    <property type="molecule type" value="Genomic_DNA"/>
</dbReference>
<reference evidence="3" key="1">
    <citation type="submission" date="2016-10" db="EMBL/GenBank/DDBJ databases">
        <authorList>
            <person name="Varghese N."/>
            <person name="Submissions S."/>
        </authorList>
    </citation>
    <scope>NUCLEOTIDE SEQUENCE [LARGE SCALE GENOMIC DNA]</scope>
    <source>
        <strain evidence="3">DSM 45501</strain>
    </source>
</reference>
<keyword evidence="3" id="KW-1185">Reference proteome</keyword>
<keyword evidence="1" id="KW-0472">Membrane</keyword>
<dbReference type="Proteomes" id="UP000199165">
    <property type="component" value="Unassembled WGS sequence"/>
</dbReference>
<accession>A0A1I7BCG6</accession>
<evidence type="ECO:0000313" key="3">
    <source>
        <dbReference type="Proteomes" id="UP000199165"/>
    </source>
</evidence>
<dbReference type="AlphaFoldDB" id="A0A1I7BCG6"/>
<keyword evidence="1" id="KW-0812">Transmembrane</keyword>